<evidence type="ECO:0000256" key="1">
    <source>
        <dbReference type="SAM" id="SignalP"/>
    </source>
</evidence>
<gene>
    <name evidence="2" type="ORF">PENTCL1PPCAC_17111</name>
</gene>
<accession>A0AAV5TKV0</accession>
<proteinExistence type="predicted"/>
<protein>
    <recommendedName>
        <fullName evidence="4">Chondroitin proteoglycan 4 domain-containing protein</fullName>
    </recommendedName>
</protein>
<keyword evidence="3" id="KW-1185">Reference proteome</keyword>
<dbReference type="PANTHER" id="PTHR34401:SF6">
    <property type="entry name" value="DUF19 DOMAIN-CONTAINING PROTEIN"/>
    <property type="match status" value="1"/>
</dbReference>
<evidence type="ECO:0000313" key="2">
    <source>
        <dbReference type="EMBL" id="GMS94936.1"/>
    </source>
</evidence>
<feature type="signal peptide" evidence="1">
    <location>
        <begin position="1"/>
        <end position="36"/>
    </location>
</feature>
<evidence type="ECO:0008006" key="4">
    <source>
        <dbReference type="Google" id="ProtNLM"/>
    </source>
</evidence>
<reference evidence="2" key="1">
    <citation type="submission" date="2023-10" db="EMBL/GenBank/DDBJ databases">
        <title>Genome assembly of Pristionchus species.</title>
        <authorList>
            <person name="Yoshida K."/>
            <person name="Sommer R.J."/>
        </authorList>
    </citation>
    <scope>NUCLEOTIDE SEQUENCE</scope>
    <source>
        <strain evidence="2">RS0144</strain>
    </source>
</reference>
<dbReference type="PANTHER" id="PTHR34401">
    <property type="entry name" value="PROTEIN CBG12388-RELATED"/>
    <property type="match status" value="1"/>
</dbReference>
<dbReference type="EMBL" id="BTSX01000004">
    <property type="protein sequence ID" value="GMS94936.1"/>
    <property type="molecule type" value="Genomic_DNA"/>
</dbReference>
<dbReference type="Proteomes" id="UP001432027">
    <property type="component" value="Unassembled WGS sequence"/>
</dbReference>
<feature type="non-terminal residue" evidence="2">
    <location>
        <position position="1"/>
    </location>
</feature>
<keyword evidence="1" id="KW-0732">Signal</keyword>
<organism evidence="2 3">
    <name type="scientific">Pristionchus entomophagus</name>
    <dbReference type="NCBI Taxonomy" id="358040"/>
    <lineage>
        <taxon>Eukaryota</taxon>
        <taxon>Metazoa</taxon>
        <taxon>Ecdysozoa</taxon>
        <taxon>Nematoda</taxon>
        <taxon>Chromadorea</taxon>
        <taxon>Rhabditida</taxon>
        <taxon>Rhabditina</taxon>
        <taxon>Diplogasteromorpha</taxon>
        <taxon>Diplogasteroidea</taxon>
        <taxon>Neodiplogasteridae</taxon>
        <taxon>Pristionchus</taxon>
    </lineage>
</organism>
<feature type="chain" id="PRO_5043461906" description="Chondroitin proteoglycan 4 domain-containing protein" evidence="1">
    <location>
        <begin position="37"/>
        <end position="263"/>
    </location>
</feature>
<comment type="caution">
    <text evidence="2">The sequence shown here is derived from an EMBL/GenBank/DDBJ whole genome shotgun (WGS) entry which is preliminary data.</text>
</comment>
<sequence>IFGSLIPSIVFPADMFPLSLRRVPSLLLALTALAVAQDEVIDELGNEGSAILNSARIQGVFVRQCSCDEQLQCTEEMKKQADSCTYPCFSHFNKITEKPDELRQCFDDKLEIVDNFINCFARRVDSCVNHQNGPMIPKTSIASIFSNGEQRLNKPPTGTIAALIAPIKHYLDAAGVFAACVKDCFIEKNKDGYCYDRLGCQPLISDAKAQASLKTCTRRMQWKRQAGEVCECSVNAGLTDLKQYCSMFKLMARRSGHHGVHGK</sequence>
<evidence type="ECO:0000313" key="3">
    <source>
        <dbReference type="Proteomes" id="UP001432027"/>
    </source>
</evidence>
<dbReference type="AlphaFoldDB" id="A0AAV5TKV0"/>
<name>A0AAV5TKV0_9BILA</name>